<comment type="similarity">
    <text evidence="1 4">Belongs to the D-isomer specific 2-hydroxyacid dehydrogenase family.</text>
</comment>
<dbReference type="SUPFAM" id="SSF52283">
    <property type="entry name" value="Formate/glycerate dehydrogenase catalytic domain-like"/>
    <property type="match status" value="1"/>
</dbReference>
<accession>A0A9D1EJS0</accession>
<dbReference type="EMBL" id="DVHU01000054">
    <property type="protein sequence ID" value="HIR92894.1"/>
    <property type="molecule type" value="Genomic_DNA"/>
</dbReference>
<evidence type="ECO:0000259" key="5">
    <source>
        <dbReference type="Pfam" id="PF00389"/>
    </source>
</evidence>
<sequence length="329" mass="36292">MGKVLVSASHYDTLCREAWKLLEEHGHQVIYDPSRSFPAYSQEELKIVLRDVDAAVVGLDQYTEEVFAHAPKLKAVAKFGVGTDNIDCQAAARHGVKVLNAPGMNANGVAELTLGLMIDLFRGIVPLHNKILKGEWPRYMGREIKGKRIGLLGFGAIGQLVAEKLRGFSAEVYAYDLYPNEERARELGVTMAGLEEIIETCDAVSIHIPPSKESYHMFDGKLLDRMKDGAYLINAARGALVDLEALAEKLKTGKLSGAALDAFEVEPLDEKAPILSCENVLVTPHTGGETYEAYRDISLCTAKDIIRVLNQEEPVHWVNKSFWEEGRGV</sequence>
<evidence type="ECO:0000256" key="2">
    <source>
        <dbReference type="ARBA" id="ARBA00023002"/>
    </source>
</evidence>
<reference evidence="7" key="2">
    <citation type="journal article" date="2021" name="PeerJ">
        <title>Extensive microbial diversity within the chicken gut microbiome revealed by metagenomics and culture.</title>
        <authorList>
            <person name="Gilroy R."/>
            <person name="Ravi A."/>
            <person name="Getino M."/>
            <person name="Pursley I."/>
            <person name="Horton D.L."/>
            <person name="Alikhan N.F."/>
            <person name="Baker D."/>
            <person name="Gharbi K."/>
            <person name="Hall N."/>
            <person name="Watson M."/>
            <person name="Adriaenssens E.M."/>
            <person name="Foster-Nyarko E."/>
            <person name="Jarju S."/>
            <person name="Secka A."/>
            <person name="Antonio M."/>
            <person name="Oren A."/>
            <person name="Chaudhuri R.R."/>
            <person name="La Ragione R."/>
            <person name="Hildebrand F."/>
            <person name="Pallen M.J."/>
        </authorList>
    </citation>
    <scope>NUCLEOTIDE SEQUENCE</scope>
    <source>
        <strain evidence="7">ChiSxjej1B13-7041</strain>
    </source>
</reference>
<dbReference type="PROSITE" id="PS00671">
    <property type="entry name" value="D_2_HYDROXYACID_DH_3"/>
    <property type="match status" value="1"/>
</dbReference>
<evidence type="ECO:0000256" key="1">
    <source>
        <dbReference type="ARBA" id="ARBA00005854"/>
    </source>
</evidence>
<comment type="caution">
    <text evidence="7">The sequence shown here is derived from an EMBL/GenBank/DDBJ whole genome shotgun (WGS) entry which is preliminary data.</text>
</comment>
<dbReference type="SUPFAM" id="SSF51735">
    <property type="entry name" value="NAD(P)-binding Rossmann-fold domains"/>
    <property type="match status" value="1"/>
</dbReference>
<dbReference type="InterPro" id="IPR006139">
    <property type="entry name" value="D-isomer_2_OHA_DH_cat_dom"/>
</dbReference>
<protein>
    <submittedName>
        <fullName evidence="7">Phosphoglycerate dehydrogenase</fullName>
    </submittedName>
</protein>
<dbReference type="PROSITE" id="PS00670">
    <property type="entry name" value="D_2_HYDROXYACID_DH_2"/>
    <property type="match status" value="1"/>
</dbReference>
<dbReference type="Gene3D" id="3.40.50.720">
    <property type="entry name" value="NAD(P)-binding Rossmann-like Domain"/>
    <property type="match status" value="2"/>
</dbReference>
<dbReference type="Proteomes" id="UP000886841">
    <property type="component" value="Unassembled WGS sequence"/>
</dbReference>
<evidence type="ECO:0000313" key="8">
    <source>
        <dbReference type="Proteomes" id="UP000886841"/>
    </source>
</evidence>
<dbReference type="AlphaFoldDB" id="A0A9D1EJS0"/>
<evidence type="ECO:0000256" key="4">
    <source>
        <dbReference type="RuleBase" id="RU003719"/>
    </source>
</evidence>
<organism evidence="7 8">
    <name type="scientific">Candidatus Egerieimonas intestinavium</name>
    <dbReference type="NCBI Taxonomy" id="2840777"/>
    <lineage>
        <taxon>Bacteria</taxon>
        <taxon>Bacillati</taxon>
        <taxon>Bacillota</taxon>
        <taxon>Clostridia</taxon>
        <taxon>Lachnospirales</taxon>
        <taxon>Lachnospiraceae</taxon>
        <taxon>Lachnospiraceae incertae sedis</taxon>
        <taxon>Candidatus Egerieimonas</taxon>
    </lineage>
</organism>
<feature type="domain" description="D-isomer specific 2-hydroxyacid dehydrogenase catalytic" evidence="5">
    <location>
        <begin position="11"/>
        <end position="319"/>
    </location>
</feature>
<dbReference type="InterPro" id="IPR029753">
    <property type="entry name" value="D-isomer_DH_CS"/>
</dbReference>
<gene>
    <name evidence="7" type="ORF">IAB98_05710</name>
</gene>
<dbReference type="PANTHER" id="PTHR42789:SF1">
    <property type="entry name" value="D-ISOMER SPECIFIC 2-HYDROXYACID DEHYDROGENASE FAMILY PROTEIN (AFU_ORTHOLOGUE AFUA_6G10090)"/>
    <property type="match status" value="1"/>
</dbReference>
<keyword evidence="2 4" id="KW-0560">Oxidoreductase</keyword>
<dbReference type="GO" id="GO:0016616">
    <property type="term" value="F:oxidoreductase activity, acting on the CH-OH group of donors, NAD or NADP as acceptor"/>
    <property type="evidence" value="ECO:0007669"/>
    <property type="project" value="InterPro"/>
</dbReference>
<dbReference type="InterPro" id="IPR036291">
    <property type="entry name" value="NAD(P)-bd_dom_sf"/>
</dbReference>
<dbReference type="Pfam" id="PF00389">
    <property type="entry name" value="2-Hacid_dh"/>
    <property type="match status" value="1"/>
</dbReference>
<dbReference type="FunFam" id="3.40.50.720:FF:000203">
    <property type="entry name" value="D-3-phosphoglycerate dehydrogenase (SerA)"/>
    <property type="match status" value="1"/>
</dbReference>
<evidence type="ECO:0000313" key="7">
    <source>
        <dbReference type="EMBL" id="HIR92894.1"/>
    </source>
</evidence>
<dbReference type="Pfam" id="PF02826">
    <property type="entry name" value="2-Hacid_dh_C"/>
    <property type="match status" value="1"/>
</dbReference>
<dbReference type="InterPro" id="IPR050857">
    <property type="entry name" value="D-2-hydroxyacid_DH"/>
</dbReference>
<dbReference type="GO" id="GO:0051287">
    <property type="term" value="F:NAD binding"/>
    <property type="evidence" value="ECO:0007669"/>
    <property type="project" value="InterPro"/>
</dbReference>
<reference evidence="7" key="1">
    <citation type="submission" date="2020-10" db="EMBL/GenBank/DDBJ databases">
        <authorList>
            <person name="Gilroy R."/>
        </authorList>
    </citation>
    <scope>NUCLEOTIDE SEQUENCE</scope>
    <source>
        <strain evidence="7">ChiSxjej1B13-7041</strain>
    </source>
</reference>
<evidence type="ECO:0000259" key="6">
    <source>
        <dbReference type="Pfam" id="PF02826"/>
    </source>
</evidence>
<evidence type="ECO:0000256" key="3">
    <source>
        <dbReference type="ARBA" id="ARBA00023027"/>
    </source>
</evidence>
<name>A0A9D1EJS0_9FIRM</name>
<dbReference type="PANTHER" id="PTHR42789">
    <property type="entry name" value="D-ISOMER SPECIFIC 2-HYDROXYACID DEHYDROGENASE FAMILY PROTEIN (AFU_ORTHOLOGUE AFUA_6G10090)"/>
    <property type="match status" value="1"/>
</dbReference>
<dbReference type="CDD" id="cd12172">
    <property type="entry name" value="PGDH_like_2"/>
    <property type="match status" value="1"/>
</dbReference>
<proteinExistence type="inferred from homology"/>
<feature type="domain" description="D-isomer specific 2-hydroxyacid dehydrogenase NAD-binding" evidence="6">
    <location>
        <begin position="114"/>
        <end position="287"/>
    </location>
</feature>
<dbReference type="InterPro" id="IPR006140">
    <property type="entry name" value="D-isomer_DH_NAD-bd"/>
</dbReference>
<keyword evidence="3" id="KW-0520">NAD</keyword>